<dbReference type="InterPro" id="IPR036641">
    <property type="entry name" value="HPT_dom_sf"/>
</dbReference>
<evidence type="ECO:0000259" key="19">
    <source>
        <dbReference type="PROSITE" id="PS50110"/>
    </source>
</evidence>
<dbReference type="SMART" id="SM00387">
    <property type="entry name" value="HATPase_c"/>
    <property type="match status" value="1"/>
</dbReference>
<dbReference type="CDD" id="cd17546">
    <property type="entry name" value="REC_hyHK_CKI1_RcsC-like"/>
    <property type="match status" value="1"/>
</dbReference>
<evidence type="ECO:0000256" key="12">
    <source>
        <dbReference type="ARBA" id="ARBA00064003"/>
    </source>
</evidence>
<keyword evidence="9" id="KW-0902">Two-component regulatory system</keyword>
<dbReference type="InterPro" id="IPR008207">
    <property type="entry name" value="Sig_transdc_His_kin_Hpt_dom"/>
</dbReference>
<name>Q46R43_CUPPJ</name>
<dbReference type="GO" id="GO:0005886">
    <property type="term" value="C:plasma membrane"/>
    <property type="evidence" value="ECO:0007669"/>
    <property type="project" value="UniProtKB-SubCell"/>
</dbReference>
<dbReference type="SUPFAM" id="SSF47226">
    <property type="entry name" value="Histidine-containing phosphotransfer domain, HPT domain"/>
    <property type="match status" value="1"/>
</dbReference>
<dbReference type="Pfam" id="PF00072">
    <property type="entry name" value="Response_reg"/>
    <property type="match status" value="1"/>
</dbReference>
<evidence type="ECO:0000256" key="6">
    <source>
        <dbReference type="ARBA" id="ARBA00022741"/>
    </source>
</evidence>
<dbReference type="PROSITE" id="PS50894">
    <property type="entry name" value="HPT"/>
    <property type="match status" value="1"/>
</dbReference>
<dbReference type="SMART" id="SM00091">
    <property type="entry name" value="PAS"/>
    <property type="match status" value="1"/>
</dbReference>
<dbReference type="InterPro" id="IPR036890">
    <property type="entry name" value="HATPase_C_sf"/>
</dbReference>
<feature type="modified residue" description="Phosphohistidine" evidence="15">
    <location>
        <position position="802"/>
    </location>
</feature>
<dbReference type="GO" id="GO:0005524">
    <property type="term" value="F:ATP binding"/>
    <property type="evidence" value="ECO:0007669"/>
    <property type="project" value="UniProtKB-KW"/>
</dbReference>
<evidence type="ECO:0000313" key="22">
    <source>
        <dbReference type="EMBL" id="AAZ64391.1"/>
    </source>
</evidence>
<dbReference type="FunFam" id="1.10.287.130:FF:000002">
    <property type="entry name" value="Two-component osmosensing histidine kinase"/>
    <property type="match status" value="1"/>
</dbReference>
<dbReference type="SMART" id="SM00073">
    <property type="entry name" value="HPT"/>
    <property type="match status" value="1"/>
</dbReference>
<keyword evidence="6" id="KW-0547">Nucleotide-binding</keyword>
<dbReference type="Pfam" id="PF08448">
    <property type="entry name" value="PAS_4"/>
    <property type="match status" value="1"/>
</dbReference>
<dbReference type="EC" id="2.7.13.3" evidence="2"/>
<evidence type="ECO:0000256" key="15">
    <source>
        <dbReference type="PROSITE-ProRule" id="PRU00110"/>
    </source>
</evidence>
<evidence type="ECO:0000256" key="3">
    <source>
        <dbReference type="ARBA" id="ARBA00022553"/>
    </source>
</evidence>
<evidence type="ECO:0000259" key="20">
    <source>
        <dbReference type="PROSITE" id="PS50112"/>
    </source>
</evidence>
<evidence type="ECO:0000256" key="7">
    <source>
        <dbReference type="ARBA" id="ARBA00022777"/>
    </source>
</evidence>
<evidence type="ECO:0000259" key="18">
    <source>
        <dbReference type="PROSITE" id="PS50109"/>
    </source>
</evidence>
<evidence type="ECO:0000256" key="14">
    <source>
        <dbReference type="ARBA" id="ARBA00070152"/>
    </source>
</evidence>
<dbReference type="Gene3D" id="1.20.120.160">
    <property type="entry name" value="HPT domain"/>
    <property type="match status" value="1"/>
</dbReference>
<feature type="domain" description="Histidine kinase" evidence="18">
    <location>
        <begin position="236"/>
        <end position="457"/>
    </location>
</feature>
<gene>
    <name evidence="22" type="ordered locus">Reut_B5043</name>
</gene>
<dbReference type="InterPro" id="IPR000014">
    <property type="entry name" value="PAS"/>
</dbReference>
<comment type="function">
    <text evidence="11">Member of the two-component regulatory system BvgS/BvgA. Phosphorylates BvgA via a four-step phosphorelay in response to environmental signals.</text>
</comment>
<evidence type="ECO:0000256" key="4">
    <source>
        <dbReference type="ARBA" id="ARBA00022679"/>
    </source>
</evidence>
<dbReference type="GO" id="GO:0000155">
    <property type="term" value="F:phosphorelay sensor kinase activity"/>
    <property type="evidence" value="ECO:0007669"/>
    <property type="project" value="InterPro"/>
</dbReference>
<dbReference type="SUPFAM" id="SSF47384">
    <property type="entry name" value="Homodimeric domain of signal transducing histidine kinase"/>
    <property type="match status" value="1"/>
</dbReference>
<dbReference type="PROSITE" id="PS50109">
    <property type="entry name" value="HIS_KIN"/>
    <property type="match status" value="1"/>
</dbReference>
<dbReference type="PANTHER" id="PTHR45339:SF5">
    <property type="entry name" value="HISTIDINE KINASE"/>
    <property type="match status" value="1"/>
</dbReference>
<keyword evidence="4" id="KW-0808">Transferase</keyword>
<accession>Q46R43</accession>
<dbReference type="SUPFAM" id="SSF55785">
    <property type="entry name" value="PYP-like sensor domain (PAS domain)"/>
    <property type="match status" value="1"/>
</dbReference>
<evidence type="ECO:0000256" key="1">
    <source>
        <dbReference type="ARBA" id="ARBA00000085"/>
    </source>
</evidence>
<dbReference type="HOGENOM" id="CLU_000445_114_15_4"/>
<dbReference type="Gene3D" id="3.30.565.10">
    <property type="entry name" value="Histidine kinase-like ATPase, C-terminal domain"/>
    <property type="match status" value="1"/>
</dbReference>
<evidence type="ECO:0000256" key="10">
    <source>
        <dbReference type="ARBA" id="ARBA00023026"/>
    </source>
</evidence>
<dbReference type="Gene3D" id="1.10.287.130">
    <property type="match status" value="1"/>
</dbReference>
<feature type="domain" description="HPt" evidence="21">
    <location>
        <begin position="763"/>
        <end position="855"/>
    </location>
</feature>
<dbReference type="SMART" id="SM00388">
    <property type="entry name" value="HisKA"/>
    <property type="match status" value="1"/>
</dbReference>
<evidence type="ECO:0000256" key="17">
    <source>
        <dbReference type="SAM" id="MobiDB-lite"/>
    </source>
</evidence>
<dbReference type="InterPro" id="IPR036097">
    <property type="entry name" value="HisK_dim/P_sf"/>
</dbReference>
<feature type="modified residue" description="4-aspartylphosphate" evidence="16">
    <location>
        <position position="659"/>
    </location>
</feature>
<dbReference type="CDD" id="cd00088">
    <property type="entry name" value="HPT"/>
    <property type="match status" value="1"/>
</dbReference>
<evidence type="ECO:0000256" key="5">
    <source>
        <dbReference type="ARBA" id="ARBA00022729"/>
    </source>
</evidence>
<organism evidence="22">
    <name type="scientific">Cupriavidus pinatubonensis (strain JMP 134 / LMG 1197)</name>
    <name type="common">Cupriavidus necator (strain JMP 134)</name>
    <dbReference type="NCBI Taxonomy" id="264198"/>
    <lineage>
        <taxon>Bacteria</taxon>
        <taxon>Pseudomonadati</taxon>
        <taxon>Pseudomonadota</taxon>
        <taxon>Betaproteobacteria</taxon>
        <taxon>Burkholderiales</taxon>
        <taxon>Burkholderiaceae</taxon>
        <taxon>Cupriavidus</taxon>
    </lineage>
</organism>
<evidence type="ECO:0000256" key="11">
    <source>
        <dbReference type="ARBA" id="ARBA00058004"/>
    </source>
</evidence>
<dbReference type="InterPro" id="IPR011006">
    <property type="entry name" value="CheY-like_superfamily"/>
</dbReference>
<dbReference type="EMBL" id="CP000091">
    <property type="protein sequence ID" value="AAZ64391.1"/>
    <property type="molecule type" value="Genomic_DNA"/>
</dbReference>
<proteinExistence type="predicted"/>
<dbReference type="CDD" id="cd00082">
    <property type="entry name" value="HisKA"/>
    <property type="match status" value="1"/>
</dbReference>
<keyword evidence="3 16" id="KW-0597">Phosphoprotein</keyword>
<dbReference type="InterPro" id="IPR013656">
    <property type="entry name" value="PAS_4"/>
</dbReference>
<feature type="domain" description="Response regulatory" evidence="19">
    <location>
        <begin position="610"/>
        <end position="729"/>
    </location>
</feature>
<evidence type="ECO:0000256" key="8">
    <source>
        <dbReference type="ARBA" id="ARBA00022840"/>
    </source>
</evidence>
<dbReference type="InterPro" id="IPR004358">
    <property type="entry name" value="Sig_transdc_His_kin-like_C"/>
</dbReference>
<keyword evidence="7" id="KW-0418">Kinase</keyword>
<comment type="subunit">
    <text evidence="12">At low DSF concentrations, interacts with RpfF.</text>
</comment>
<feature type="domain" description="PAS" evidence="20">
    <location>
        <begin position="119"/>
        <end position="168"/>
    </location>
</feature>
<dbReference type="CDD" id="cd16922">
    <property type="entry name" value="HATPase_EvgS-ArcB-TorS-like"/>
    <property type="match status" value="1"/>
</dbReference>
<dbReference type="InterPro" id="IPR001789">
    <property type="entry name" value="Sig_transdc_resp-reg_receiver"/>
</dbReference>
<keyword evidence="5" id="KW-0732">Signal</keyword>
<dbReference type="Pfam" id="PF00512">
    <property type="entry name" value="HisKA"/>
    <property type="match status" value="1"/>
</dbReference>
<protein>
    <recommendedName>
        <fullName evidence="13">Sensory/regulatory protein RpfC</fullName>
        <ecNumber evidence="2">2.7.13.3</ecNumber>
    </recommendedName>
    <alternativeName>
        <fullName evidence="14">Virulence sensor protein BvgS</fullName>
    </alternativeName>
</protein>
<dbReference type="NCBIfam" id="TIGR00229">
    <property type="entry name" value="sensory_box"/>
    <property type="match status" value="1"/>
</dbReference>
<dbReference type="SUPFAM" id="SSF55874">
    <property type="entry name" value="ATPase domain of HSP90 chaperone/DNA topoisomerase II/histidine kinase"/>
    <property type="match status" value="1"/>
</dbReference>
<dbReference type="STRING" id="264198.Reut_B5043"/>
<dbReference type="SMART" id="SM00448">
    <property type="entry name" value="REC"/>
    <property type="match status" value="1"/>
</dbReference>
<dbReference type="PROSITE" id="PS50112">
    <property type="entry name" value="PAS"/>
    <property type="match status" value="1"/>
</dbReference>
<dbReference type="PROSITE" id="PS50110">
    <property type="entry name" value="RESPONSE_REGULATORY"/>
    <property type="match status" value="1"/>
</dbReference>
<evidence type="ECO:0000256" key="16">
    <source>
        <dbReference type="PROSITE-ProRule" id="PRU00169"/>
    </source>
</evidence>
<dbReference type="Pfam" id="PF01627">
    <property type="entry name" value="Hpt"/>
    <property type="match status" value="1"/>
</dbReference>
<dbReference type="SUPFAM" id="SSF52172">
    <property type="entry name" value="CheY-like"/>
    <property type="match status" value="1"/>
</dbReference>
<keyword evidence="10" id="KW-0843">Virulence</keyword>
<dbReference type="AlphaFoldDB" id="Q46R43"/>
<dbReference type="InterPro" id="IPR005467">
    <property type="entry name" value="His_kinase_dom"/>
</dbReference>
<dbReference type="Gene3D" id="3.30.450.20">
    <property type="entry name" value="PAS domain"/>
    <property type="match status" value="1"/>
</dbReference>
<comment type="catalytic activity">
    <reaction evidence="1">
        <text>ATP + protein L-histidine = ADP + protein N-phospho-L-histidine.</text>
        <dbReference type="EC" id="2.7.13.3"/>
    </reaction>
</comment>
<evidence type="ECO:0000259" key="21">
    <source>
        <dbReference type="PROSITE" id="PS50894"/>
    </source>
</evidence>
<keyword evidence="8" id="KW-0067">ATP-binding</keyword>
<dbReference type="eggNOG" id="COG2205">
    <property type="taxonomic scope" value="Bacteria"/>
</dbReference>
<dbReference type="PRINTS" id="PR00344">
    <property type="entry name" value="BCTRLSENSOR"/>
</dbReference>
<evidence type="ECO:0000256" key="9">
    <source>
        <dbReference type="ARBA" id="ARBA00023012"/>
    </source>
</evidence>
<dbReference type="PANTHER" id="PTHR45339">
    <property type="entry name" value="HYBRID SIGNAL TRANSDUCTION HISTIDINE KINASE J"/>
    <property type="match status" value="1"/>
</dbReference>
<evidence type="ECO:0000256" key="13">
    <source>
        <dbReference type="ARBA" id="ARBA00068150"/>
    </source>
</evidence>
<reference evidence="22" key="1">
    <citation type="submission" date="2005-08" db="EMBL/GenBank/DDBJ databases">
        <title>Complete sequence of chromosome 2 of Ralstonia eutropha JMP134.</title>
        <authorList>
            <person name="Copeland A."/>
            <person name="Lucas S."/>
            <person name="Lapidus A."/>
            <person name="Barry K."/>
            <person name="Detter J.C."/>
            <person name="Glavina T."/>
            <person name="Hammon N."/>
            <person name="Israni S."/>
            <person name="Pitluck S."/>
            <person name="Goltsman E."/>
            <person name="Martinez M."/>
            <person name="Schmutz J."/>
            <person name="Larimer F."/>
            <person name="Land M."/>
            <person name="Lykidis A."/>
            <person name="Richardson P."/>
        </authorList>
    </citation>
    <scope>NUCLEOTIDE SEQUENCE [LARGE SCALE GENOMIC DNA]</scope>
    <source>
        <strain evidence="22">JMP134</strain>
    </source>
</reference>
<dbReference type="FunFam" id="3.30.565.10:FF:000010">
    <property type="entry name" value="Sensor histidine kinase RcsC"/>
    <property type="match status" value="1"/>
</dbReference>
<feature type="region of interest" description="Disordered" evidence="17">
    <location>
        <begin position="64"/>
        <end position="83"/>
    </location>
</feature>
<dbReference type="InterPro" id="IPR035965">
    <property type="entry name" value="PAS-like_dom_sf"/>
</dbReference>
<evidence type="ECO:0000256" key="2">
    <source>
        <dbReference type="ARBA" id="ARBA00012438"/>
    </source>
</evidence>
<dbReference type="InterPro" id="IPR003661">
    <property type="entry name" value="HisK_dim/P_dom"/>
</dbReference>
<dbReference type="Gene3D" id="3.40.50.2300">
    <property type="match status" value="1"/>
</dbReference>
<dbReference type="KEGG" id="reu:Reut_B5043"/>
<dbReference type="Pfam" id="PF02518">
    <property type="entry name" value="HATPase_c"/>
    <property type="match status" value="1"/>
</dbReference>
<dbReference type="CDD" id="cd00130">
    <property type="entry name" value="PAS"/>
    <property type="match status" value="1"/>
</dbReference>
<sequence>MEMIQRPTPFFSILARARAPDPAHARRPQLARSDGAMQFCASMRENIIYALIKFHLNHINARRSRSHTDAKRPLPMSTSEETHVPARLGDDVTAPTQAADHRDPLLELSLDLICEASGDGYFTRVNPAFTSVLGWRADELLARPFLDFVAPEDRARTQELVRSHVKGNPIEDFQNRYLCKDGAVRWLSWRAVLRDDGTLYATARDVTQSRIAQLEIERARQEAEAASRAKSAFLAMISHEIRTPMNGVIGMIEVLTRTTLSADQREMVATVRESAAALLNIIDDILDFSKIEADKMRIECVPLSIEHTVETLCASLVLLAERNNVALYLDIDPGLPAQVLGDDLRLRQVLYNLVGNAIKFSGGALPGGRVYLRIAPAGGDVVRFEIEDNGIGMPPDAMATLFQPFVQAETTTTRRFGGTGLGLAICRRLTELMGGSIAAASQPGAGATFTVCLPLRAAEAPLPRPTPISGVHCLLIDIAEPQRTTVARYLRHAGATVTAQDDVPARIAAAADGTGAGVLLHGDDASPAAISALIAQMPTGTGRVRLRAGYSPAPASEAGNAVSIGRHALRRRTLEDAVAMAAKRLLPAAAPLAEPEIAQASTSASVQAHRLLVAEDDEINRRVISRQLQLLGYRVDFAADGADALDRWRRGSYALLLTDLHMPRLDGYALCDQIRAEEAQAGRTRMPVIALTANAIKGEALQARDIGMDDYLAKPLTLSALQQTLAHWLPSPSPSLAGPMPTAGPHALPVFDAEALRAFVGDDAAAIRELLDEYERAAQTIAASIRRDIAAQRADGVAHGVHRLKSSSRAVGAFALGEVCHRMETAARQGNVAALGALGEEFDDAFARLSMAIRS</sequence>
<dbReference type="InterPro" id="IPR003594">
    <property type="entry name" value="HATPase_dom"/>
</dbReference>